<evidence type="ECO:0000256" key="2">
    <source>
        <dbReference type="SAM" id="Phobius"/>
    </source>
</evidence>
<evidence type="ECO:0000256" key="1">
    <source>
        <dbReference type="SAM" id="MobiDB-lite"/>
    </source>
</evidence>
<name>A0ABQ8SR92_PERAM</name>
<reference evidence="3 4" key="1">
    <citation type="journal article" date="2022" name="Allergy">
        <title>Genome assembly and annotation of Periplaneta americana reveal a comprehensive cockroach allergen profile.</title>
        <authorList>
            <person name="Wang L."/>
            <person name="Xiong Q."/>
            <person name="Saelim N."/>
            <person name="Wang L."/>
            <person name="Nong W."/>
            <person name="Wan A.T."/>
            <person name="Shi M."/>
            <person name="Liu X."/>
            <person name="Cao Q."/>
            <person name="Hui J.H.L."/>
            <person name="Sookrung N."/>
            <person name="Leung T.F."/>
            <person name="Tungtrongchitr A."/>
            <person name="Tsui S.K.W."/>
        </authorList>
    </citation>
    <scope>NUCLEOTIDE SEQUENCE [LARGE SCALE GENOMIC DNA]</scope>
    <source>
        <strain evidence="3">PWHHKU_190912</strain>
    </source>
</reference>
<feature type="transmembrane region" description="Helical" evidence="2">
    <location>
        <begin position="32"/>
        <end position="55"/>
    </location>
</feature>
<sequence length="127" mass="13711">MQKDAVKWCDFECRGADTPVSASEGPALSSGAIVSIVVASLFIILIFIDLSCYLVNRTGLLMVICEKTRGSKTSDEDAKLGSDEKEPLKEGDKQPTIQGSIKKETSVDFDMKKSISRTSFVGKDSAV</sequence>
<keyword evidence="2" id="KW-0812">Transmembrane</keyword>
<feature type="region of interest" description="Disordered" evidence="1">
    <location>
        <begin position="70"/>
        <end position="105"/>
    </location>
</feature>
<evidence type="ECO:0008006" key="5">
    <source>
        <dbReference type="Google" id="ProtNLM"/>
    </source>
</evidence>
<comment type="caution">
    <text evidence="3">The sequence shown here is derived from an EMBL/GenBank/DDBJ whole genome shotgun (WGS) entry which is preliminary data.</text>
</comment>
<accession>A0ABQ8SR92</accession>
<evidence type="ECO:0000313" key="4">
    <source>
        <dbReference type="Proteomes" id="UP001148838"/>
    </source>
</evidence>
<organism evidence="3 4">
    <name type="scientific">Periplaneta americana</name>
    <name type="common">American cockroach</name>
    <name type="synonym">Blatta americana</name>
    <dbReference type="NCBI Taxonomy" id="6978"/>
    <lineage>
        <taxon>Eukaryota</taxon>
        <taxon>Metazoa</taxon>
        <taxon>Ecdysozoa</taxon>
        <taxon>Arthropoda</taxon>
        <taxon>Hexapoda</taxon>
        <taxon>Insecta</taxon>
        <taxon>Pterygota</taxon>
        <taxon>Neoptera</taxon>
        <taxon>Polyneoptera</taxon>
        <taxon>Dictyoptera</taxon>
        <taxon>Blattodea</taxon>
        <taxon>Blattoidea</taxon>
        <taxon>Blattidae</taxon>
        <taxon>Blattinae</taxon>
        <taxon>Periplaneta</taxon>
    </lineage>
</organism>
<gene>
    <name evidence="3" type="ORF">ANN_16855</name>
</gene>
<keyword evidence="4" id="KW-1185">Reference proteome</keyword>
<dbReference type="Proteomes" id="UP001148838">
    <property type="component" value="Unassembled WGS sequence"/>
</dbReference>
<protein>
    <recommendedName>
        <fullName evidence="5">Fasciclin-2</fullName>
    </recommendedName>
</protein>
<evidence type="ECO:0000313" key="3">
    <source>
        <dbReference type="EMBL" id="KAJ4436723.1"/>
    </source>
</evidence>
<proteinExistence type="predicted"/>
<feature type="compositionally biased region" description="Basic and acidic residues" evidence="1">
    <location>
        <begin position="70"/>
        <end position="93"/>
    </location>
</feature>
<keyword evidence="2" id="KW-1133">Transmembrane helix</keyword>
<dbReference type="EMBL" id="JAJSOF020000021">
    <property type="protein sequence ID" value="KAJ4436723.1"/>
    <property type="molecule type" value="Genomic_DNA"/>
</dbReference>
<keyword evidence="2" id="KW-0472">Membrane</keyword>